<dbReference type="Pfam" id="PF03551">
    <property type="entry name" value="PadR"/>
    <property type="match status" value="1"/>
</dbReference>
<proteinExistence type="predicted"/>
<dbReference type="InterPro" id="IPR036390">
    <property type="entry name" value="WH_DNA-bd_sf"/>
</dbReference>
<dbReference type="Gene3D" id="1.10.10.10">
    <property type="entry name" value="Winged helix-like DNA-binding domain superfamily/Winged helix DNA-binding domain"/>
    <property type="match status" value="1"/>
</dbReference>
<protein>
    <submittedName>
        <fullName evidence="2">DNA-binding transcriptional regulator, PadR family</fullName>
    </submittedName>
</protein>
<dbReference type="InterPro" id="IPR036388">
    <property type="entry name" value="WH-like_DNA-bd_sf"/>
</dbReference>
<dbReference type="PANTHER" id="PTHR33169:SF14">
    <property type="entry name" value="TRANSCRIPTIONAL REGULATOR RV3488"/>
    <property type="match status" value="1"/>
</dbReference>
<name>A0A1I0KP06_9ACTN</name>
<dbReference type="GO" id="GO:0003677">
    <property type="term" value="F:DNA binding"/>
    <property type="evidence" value="ECO:0007669"/>
    <property type="project" value="UniProtKB-KW"/>
</dbReference>
<reference evidence="2 3" key="1">
    <citation type="submission" date="2016-10" db="EMBL/GenBank/DDBJ databases">
        <authorList>
            <person name="de Groot N.N."/>
        </authorList>
    </citation>
    <scope>NUCLEOTIDE SEQUENCE [LARGE SCALE GENOMIC DNA]</scope>
    <source>
        <strain evidence="2 3">CGMCC 4.5598</strain>
    </source>
</reference>
<feature type="domain" description="Transcription regulator PadR N-terminal" evidence="1">
    <location>
        <begin position="18"/>
        <end position="92"/>
    </location>
</feature>
<dbReference type="PANTHER" id="PTHR33169">
    <property type="entry name" value="PADR-FAMILY TRANSCRIPTIONAL REGULATOR"/>
    <property type="match status" value="1"/>
</dbReference>
<dbReference type="AlphaFoldDB" id="A0A1I0KP06"/>
<accession>A0A1I0KP06</accession>
<evidence type="ECO:0000313" key="3">
    <source>
        <dbReference type="Proteomes" id="UP000199361"/>
    </source>
</evidence>
<dbReference type="Proteomes" id="UP000199361">
    <property type="component" value="Unassembled WGS sequence"/>
</dbReference>
<organism evidence="2 3">
    <name type="scientific">Nonomuraea wenchangensis</name>
    <dbReference type="NCBI Taxonomy" id="568860"/>
    <lineage>
        <taxon>Bacteria</taxon>
        <taxon>Bacillati</taxon>
        <taxon>Actinomycetota</taxon>
        <taxon>Actinomycetes</taxon>
        <taxon>Streptosporangiales</taxon>
        <taxon>Streptosporangiaceae</taxon>
        <taxon>Nonomuraea</taxon>
    </lineage>
</organism>
<dbReference type="InterPro" id="IPR005149">
    <property type="entry name" value="Tscrpt_reg_PadR_N"/>
</dbReference>
<keyword evidence="3" id="KW-1185">Reference proteome</keyword>
<dbReference type="STRING" id="568860.SAMN05421811_108403"/>
<keyword evidence="2" id="KW-0238">DNA-binding</keyword>
<dbReference type="InterPro" id="IPR052509">
    <property type="entry name" value="Metal_resp_DNA-bind_regulator"/>
</dbReference>
<gene>
    <name evidence="2" type="ORF">SAMN05421811_108403</name>
</gene>
<sequence>MAMPPRETVPRSALGLIVLGLLNEEPMHVYRMQKLIEQYGKARVVNVRRRASLYQSVERLARHGLVEARESVSGEGAPDRIVYAITDEGRETSARWLREMLTTTGAEFPEFFAALSVLAGLTPDDALHHLRVRADHLAADLAATEALMTAEPRPPRLFLLEEECRRLLLRTELEWVRGVVEDLRAGRLTWDEPWRLAVRSAFVAEDGDR</sequence>
<evidence type="ECO:0000259" key="1">
    <source>
        <dbReference type="Pfam" id="PF03551"/>
    </source>
</evidence>
<evidence type="ECO:0000313" key="2">
    <source>
        <dbReference type="EMBL" id="SEU26311.1"/>
    </source>
</evidence>
<dbReference type="EMBL" id="FOHX01000008">
    <property type="protein sequence ID" value="SEU26311.1"/>
    <property type="molecule type" value="Genomic_DNA"/>
</dbReference>
<dbReference type="SUPFAM" id="SSF46785">
    <property type="entry name" value="Winged helix' DNA-binding domain"/>
    <property type="match status" value="1"/>
</dbReference>